<dbReference type="InterPro" id="IPR010626">
    <property type="entry name" value="DUF1217"/>
</dbReference>
<reference evidence="1 2" key="1">
    <citation type="submission" date="2024-06" db="EMBL/GenBank/DDBJ databases">
        <title>Genomic Encyclopedia of Type Strains, Phase IV (KMG-IV): sequencing the most valuable type-strain genomes for metagenomic binning, comparative biology and taxonomic classification.</title>
        <authorList>
            <person name="Goeker M."/>
        </authorList>
    </citation>
    <scope>NUCLEOTIDE SEQUENCE [LARGE SCALE GENOMIC DNA]</scope>
    <source>
        <strain evidence="1 2">DSM 105042</strain>
    </source>
</reference>
<proteinExistence type="predicted"/>
<organism evidence="1 2">
    <name type="scientific">Pseudorhizobium tarimense</name>
    <dbReference type="NCBI Taxonomy" id="1079109"/>
    <lineage>
        <taxon>Bacteria</taxon>
        <taxon>Pseudomonadati</taxon>
        <taxon>Pseudomonadota</taxon>
        <taxon>Alphaproteobacteria</taxon>
        <taxon>Hyphomicrobiales</taxon>
        <taxon>Rhizobiaceae</taxon>
        <taxon>Rhizobium/Agrobacterium group</taxon>
        <taxon>Pseudorhizobium</taxon>
    </lineage>
</organism>
<evidence type="ECO:0000313" key="1">
    <source>
        <dbReference type="EMBL" id="MET3588161.1"/>
    </source>
</evidence>
<dbReference type="SUPFAM" id="SSF158837">
    <property type="entry name" value="AGR C 984p-like"/>
    <property type="match status" value="1"/>
</dbReference>
<protein>
    <submittedName>
        <fullName evidence="1">Uncharacterized protein</fullName>
    </submittedName>
</protein>
<dbReference type="Pfam" id="PF06748">
    <property type="entry name" value="DUF1217"/>
    <property type="match status" value="1"/>
</dbReference>
<evidence type="ECO:0000313" key="2">
    <source>
        <dbReference type="Proteomes" id="UP001549031"/>
    </source>
</evidence>
<sequence>MTIKNVPKSDLLDPKSYFHQLKDGRFVTLAQAFNFTADWGGEDTGSGTVGRNDARYRPDYIVG</sequence>
<keyword evidence="2" id="KW-1185">Reference proteome</keyword>
<dbReference type="Gene3D" id="1.10.3700.10">
    <property type="entry name" value="AGR C 984p-like"/>
    <property type="match status" value="1"/>
</dbReference>
<accession>A0ABV2HCA2</accession>
<gene>
    <name evidence="1" type="ORF">ABID21_004294</name>
</gene>
<comment type="caution">
    <text evidence="1">The sequence shown here is derived from an EMBL/GenBank/DDBJ whole genome shotgun (WGS) entry which is preliminary data.</text>
</comment>
<dbReference type="InterPro" id="IPR023157">
    <property type="entry name" value="AGR-C-984p-like_sf"/>
</dbReference>
<name>A0ABV2HCA2_9HYPH</name>
<dbReference type="EMBL" id="JBEPLJ010000020">
    <property type="protein sequence ID" value="MET3588161.1"/>
    <property type="molecule type" value="Genomic_DNA"/>
</dbReference>
<dbReference type="Proteomes" id="UP001549031">
    <property type="component" value="Unassembled WGS sequence"/>
</dbReference>